<feature type="compositionally biased region" description="Basic and acidic residues" evidence="1">
    <location>
        <begin position="218"/>
        <end position="227"/>
    </location>
</feature>
<accession>A0A843WBD5</accession>
<gene>
    <name evidence="2" type="ORF">Taro_036975</name>
</gene>
<proteinExistence type="predicted"/>
<protein>
    <submittedName>
        <fullName evidence="2">Uncharacterized protein</fullName>
    </submittedName>
</protein>
<sequence>PLWPIEAPGLSSSGHASSVYAGPHGAPWRLGIWDSLYGLRALNMPTFAEHASAGYNNGGAYVSRPWRLVELRPKQENPSTFLAPSVGMTIAMARGRTSHHNPDSRATRSSQTRADSHDQVPPVDENATLVGATDNVPISGVHATTQEIAELRGQVQYLVGVCQGLQAQLARQPTPTIPPQLEQQAKSSRRRLPALLARQERREESSQHSRKAPSVCRTPERQHDSPRRSIVAPLPLRSVVDANSHGSKREGSVHSDQELARCLHHIVDLERRMDAMVQRSEGRALEDDDLDFRSPFLVEILEAQVSLKLPLPSIAPYDEVNESKTSRKSTSAVDFSIRLQQSNLAFEYSIRLQHSTTAFDFSSGSQQSNLAFDFSSRS</sequence>
<evidence type="ECO:0000313" key="2">
    <source>
        <dbReference type="EMBL" id="MQM04178.1"/>
    </source>
</evidence>
<reference evidence="2" key="1">
    <citation type="submission" date="2017-07" db="EMBL/GenBank/DDBJ databases">
        <title>Taro Niue Genome Assembly and Annotation.</title>
        <authorList>
            <person name="Atibalentja N."/>
            <person name="Keating K."/>
            <person name="Fields C.J."/>
        </authorList>
    </citation>
    <scope>NUCLEOTIDE SEQUENCE</scope>
    <source>
        <strain evidence="2">Niue_2</strain>
        <tissue evidence="2">Leaf</tissue>
    </source>
</reference>
<keyword evidence="3" id="KW-1185">Reference proteome</keyword>
<feature type="region of interest" description="Disordered" evidence="1">
    <location>
        <begin position="198"/>
        <end position="237"/>
    </location>
</feature>
<organism evidence="2 3">
    <name type="scientific">Colocasia esculenta</name>
    <name type="common">Wild taro</name>
    <name type="synonym">Arum esculentum</name>
    <dbReference type="NCBI Taxonomy" id="4460"/>
    <lineage>
        <taxon>Eukaryota</taxon>
        <taxon>Viridiplantae</taxon>
        <taxon>Streptophyta</taxon>
        <taxon>Embryophyta</taxon>
        <taxon>Tracheophyta</taxon>
        <taxon>Spermatophyta</taxon>
        <taxon>Magnoliopsida</taxon>
        <taxon>Liliopsida</taxon>
        <taxon>Araceae</taxon>
        <taxon>Aroideae</taxon>
        <taxon>Colocasieae</taxon>
        <taxon>Colocasia</taxon>
    </lineage>
</organism>
<feature type="non-terminal residue" evidence="2">
    <location>
        <position position="1"/>
    </location>
</feature>
<evidence type="ECO:0000313" key="3">
    <source>
        <dbReference type="Proteomes" id="UP000652761"/>
    </source>
</evidence>
<comment type="caution">
    <text evidence="2">The sequence shown here is derived from an EMBL/GenBank/DDBJ whole genome shotgun (WGS) entry which is preliminary data.</text>
</comment>
<evidence type="ECO:0000256" key="1">
    <source>
        <dbReference type="SAM" id="MobiDB-lite"/>
    </source>
</evidence>
<dbReference type="EMBL" id="NMUH01003169">
    <property type="protein sequence ID" value="MQM04178.1"/>
    <property type="molecule type" value="Genomic_DNA"/>
</dbReference>
<name>A0A843WBD5_COLES</name>
<feature type="compositionally biased region" description="Basic and acidic residues" evidence="1">
    <location>
        <begin position="198"/>
        <end position="207"/>
    </location>
</feature>
<dbReference type="AlphaFoldDB" id="A0A843WBD5"/>
<feature type="region of interest" description="Disordered" evidence="1">
    <location>
        <begin position="96"/>
        <end position="130"/>
    </location>
</feature>
<dbReference type="Proteomes" id="UP000652761">
    <property type="component" value="Unassembled WGS sequence"/>
</dbReference>